<evidence type="ECO:0008006" key="3">
    <source>
        <dbReference type="Google" id="ProtNLM"/>
    </source>
</evidence>
<organism evidence="1 2">
    <name type="scientific">Gloeophyllum trabeum (strain ATCC 11539 / FP-39264 / Madison 617)</name>
    <name type="common">Brown rot fungus</name>
    <dbReference type="NCBI Taxonomy" id="670483"/>
    <lineage>
        <taxon>Eukaryota</taxon>
        <taxon>Fungi</taxon>
        <taxon>Dikarya</taxon>
        <taxon>Basidiomycota</taxon>
        <taxon>Agaricomycotina</taxon>
        <taxon>Agaricomycetes</taxon>
        <taxon>Gloeophyllales</taxon>
        <taxon>Gloeophyllaceae</taxon>
        <taxon>Gloeophyllum</taxon>
    </lineage>
</organism>
<sequence>MLHAALTCRAMQEPALDALWRILDSLHPLFELIDWFGAVDGNFTLIKGVTDEELQRVRKYSCRVRKLFYVGSYFYPIHPIAYLRLTEYLGTPILPLLRELTWMSKDVGVQLPPLVTPGLVKVNIRLFISEDDDEDEDDNFKMAHSVTQTQAIQTIVEYLANKAPDIQDLTFGNFKPEVSFYTLCNFRRLKSLRITTDVYWQPFSSFVSISYSDLLALSRLETLMELSANVEDTDVPANAKALLFRSLRELKLTGRPSKVISVLQLVQSTTLQRIDVCLGAGDMPRTDWYQTIFRCVSLPSLRHLFVEMLGDLQKQNVRAGVILDARTLINPLLGCPKLTHFEIELSSHAEQCVLMDDNDLLHMAQAWPLLEYFCWNFAFDMSRVPTMRGFQAFTAHCPGLRTLMIALDGNVPFPESASAPASQHGLKMLVAYGPELKDITEAAKWLYALFPSIEDVLDRGKWPEVLKVVRAFRRMRAVHG</sequence>
<dbReference type="HOGENOM" id="CLU_021164_0_2_1"/>
<accession>S7QFC9</accession>
<dbReference type="InterPro" id="IPR032675">
    <property type="entry name" value="LRR_dom_sf"/>
</dbReference>
<dbReference type="OMA" id="FHTEIVS"/>
<dbReference type="Proteomes" id="UP000030669">
    <property type="component" value="Unassembled WGS sequence"/>
</dbReference>
<dbReference type="RefSeq" id="XP_007863376.1">
    <property type="nucleotide sequence ID" value="XM_007865185.1"/>
</dbReference>
<protein>
    <recommendedName>
        <fullName evidence="3">F-box domain-containing protein</fullName>
    </recommendedName>
</protein>
<evidence type="ECO:0000313" key="1">
    <source>
        <dbReference type="EMBL" id="EPQ58107.1"/>
    </source>
</evidence>
<dbReference type="OrthoDB" id="2631350at2759"/>
<keyword evidence="2" id="KW-1185">Reference proteome</keyword>
<reference evidence="1 2" key="1">
    <citation type="journal article" date="2012" name="Science">
        <title>The Paleozoic origin of enzymatic lignin decomposition reconstructed from 31 fungal genomes.</title>
        <authorList>
            <person name="Floudas D."/>
            <person name="Binder M."/>
            <person name="Riley R."/>
            <person name="Barry K."/>
            <person name="Blanchette R.A."/>
            <person name="Henrissat B."/>
            <person name="Martinez A.T."/>
            <person name="Otillar R."/>
            <person name="Spatafora J.W."/>
            <person name="Yadav J.S."/>
            <person name="Aerts A."/>
            <person name="Benoit I."/>
            <person name="Boyd A."/>
            <person name="Carlson A."/>
            <person name="Copeland A."/>
            <person name="Coutinho P.M."/>
            <person name="de Vries R.P."/>
            <person name="Ferreira P."/>
            <person name="Findley K."/>
            <person name="Foster B."/>
            <person name="Gaskell J."/>
            <person name="Glotzer D."/>
            <person name="Gorecki P."/>
            <person name="Heitman J."/>
            <person name="Hesse C."/>
            <person name="Hori C."/>
            <person name="Igarashi K."/>
            <person name="Jurgens J.A."/>
            <person name="Kallen N."/>
            <person name="Kersten P."/>
            <person name="Kohler A."/>
            <person name="Kuees U."/>
            <person name="Kumar T.K.A."/>
            <person name="Kuo A."/>
            <person name="LaButti K."/>
            <person name="Larrondo L.F."/>
            <person name="Lindquist E."/>
            <person name="Ling A."/>
            <person name="Lombard V."/>
            <person name="Lucas S."/>
            <person name="Lundell T."/>
            <person name="Martin R."/>
            <person name="McLaughlin D.J."/>
            <person name="Morgenstern I."/>
            <person name="Morin E."/>
            <person name="Murat C."/>
            <person name="Nagy L.G."/>
            <person name="Nolan M."/>
            <person name="Ohm R.A."/>
            <person name="Patyshakuliyeva A."/>
            <person name="Rokas A."/>
            <person name="Ruiz-Duenas F.J."/>
            <person name="Sabat G."/>
            <person name="Salamov A."/>
            <person name="Samejima M."/>
            <person name="Schmutz J."/>
            <person name="Slot J.C."/>
            <person name="St John F."/>
            <person name="Stenlid J."/>
            <person name="Sun H."/>
            <person name="Sun S."/>
            <person name="Syed K."/>
            <person name="Tsang A."/>
            <person name="Wiebenga A."/>
            <person name="Young D."/>
            <person name="Pisabarro A."/>
            <person name="Eastwood D.C."/>
            <person name="Martin F."/>
            <person name="Cullen D."/>
            <person name="Grigoriev I.V."/>
            <person name="Hibbett D.S."/>
        </authorList>
    </citation>
    <scope>NUCLEOTIDE SEQUENCE [LARGE SCALE GENOMIC DNA]</scope>
    <source>
        <strain evidence="1 2">ATCC 11539</strain>
    </source>
</reference>
<gene>
    <name evidence="1" type="ORF">GLOTRDRAFT_119974</name>
</gene>
<dbReference type="KEGG" id="gtr:GLOTRDRAFT_119974"/>
<proteinExistence type="predicted"/>
<dbReference type="eggNOG" id="ENOG502STA9">
    <property type="taxonomic scope" value="Eukaryota"/>
</dbReference>
<dbReference type="Gene3D" id="3.80.10.10">
    <property type="entry name" value="Ribonuclease Inhibitor"/>
    <property type="match status" value="1"/>
</dbReference>
<name>S7QFC9_GLOTA</name>
<dbReference type="GeneID" id="19300595"/>
<dbReference type="EMBL" id="KB469298">
    <property type="protein sequence ID" value="EPQ58107.1"/>
    <property type="molecule type" value="Genomic_DNA"/>
</dbReference>
<evidence type="ECO:0000313" key="2">
    <source>
        <dbReference type="Proteomes" id="UP000030669"/>
    </source>
</evidence>
<dbReference type="AlphaFoldDB" id="S7QFC9"/>